<keyword evidence="5" id="KW-0337">GPI-anchor biosynthesis</keyword>
<dbReference type="GO" id="GO:0006506">
    <property type="term" value="P:GPI anchor biosynthetic process"/>
    <property type="evidence" value="ECO:0007669"/>
    <property type="project" value="UniProtKB-KW"/>
</dbReference>
<comment type="similarity">
    <text evidence="3">Belongs to the TSR2 family.</text>
</comment>
<feature type="transmembrane region" description="Helical" evidence="11">
    <location>
        <begin position="152"/>
        <end position="168"/>
    </location>
</feature>
<accession>A0AAD9PH24</accession>
<dbReference type="Pfam" id="PF10273">
    <property type="entry name" value="WGG"/>
    <property type="match status" value="1"/>
</dbReference>
<evidence type="ECO:0000256" key="10">
    <source>
        <dbReference type="ARBA" id="ARBA00023136"/>
    </source>
</evidence>
<keyword evidence="9 11" id="KW-1133">Transmembrane helix</keyword>
<evidence type="ECO:0000313" key="13">
    <source>
        <dbReference type="EMBL" id="KAK2197978.1"/>
    </source>
</evidence>
<dbReference type="EMBL" id="JALLKP010000001">
    <property type="protein sequence ID" value="KAK2197978.1"/>
    <property type="molecule type" value="Genomic_DNA"/>
</dbReference>
<comment type="similarity">
    <text evidence="4">Belongs to the PIGU family.</text>
</comment>
<evidence type="ECO:0000256" key="1">
    <source>
        <dbReference type="ARBA" id="ARBA00004477"/>
    </source>
</evidence>
<dbReference type="GO" id="GO:0006364">
    <property type="term" value="P:rRNA processing"/>
    <property type="evidence" value="ECO:0007669"/>
    <property type="project" value="UniProtKB-KW"/>
</dbReference>
<evidence type="ECO:0000256" key="6">
    <source>
        <dbReference type="ARBA" id="ARBA00022552"/>
    </source>
</evidence>
<dbReference type="PANTHER" id="PTHR13121">
    <property type="entry name" value="GPI TRANSAMIDASE COMPONENT PIG-U"/>
    <property type="match status" value="1"/>
</dbReference>
<protein>
    <submittedName>
        <fullName evidence="12">Bifunctional Pre-rRNA-processing protein TSR2/GPI transamidase subunit PIG-U</fullName>
    </submittedName>
</protein>
<evidence type="ECO:0000256" key="4">
    <source>
        <dbReference type="ARBA" id="ARBA00010026"/>
    </source>
</evidence>
<keyword evidence="10 11" id="KW-0472">Membrane</keyword>
<dbReference type="InterPro" id="IPR019398">
    <property type="entry name" value="Pre-rRNA_process_TSR2"/>
</dbReference>
<dbReference type="Pfam" id="PF06728">
    <property type="entry name" value="PIG-U"/>
    <property type="match status" value="1"/>
</dbReference>
<feature type="transmembrane region" description="Helical" evidence="11">
    <location>
        <begin position="53"/>
        <end position="69"/>
    </location>
</feature>
<keyword evidence="8" id="KW-0256">Endoplasmic reticulum</keyword>
<sequence>MTLVKIIIGVRLLAMAYLSHVNVSLPFMILRGSHDVYEMITHLNLLIPGDYEGPFPIHYFIVFCLNYIVPSVGVENWTRLILFLVDIGTAHYLSMLVGEINLSYKDKDEDPPEPANPDEPEEYGFMSNPMTIFAIYLLNPVSILYNYGMNDAGVRFFWLSMALYYATRSSNAKIIGMKDVILLQITSATMVVFSSFNSFALLPAIFYLEAHKSIKTTHYNITRQEVKSILLHLIPSMIINVALIVFLGSTFGILSRPLEDVVSADYDGSTSSVDYSLFWYLQRLLPKEFMAGTLLKSHMMTFLYPIPLTLVLRKRPLDNVILMSIITILTQPNVSLVGIAYIFTLLCLRYPLLQRITFFTKMMVIITVLIAVSLGAYVSWIQRYMANPNHYFGPQIAITIAISVQLVEPDKRPQKGAPPVAKVELMNQCRLAKITMKMPSIGEIFEDSCRRILECWTALNLAAENNWGGENGMEKRKVLIQGVVDYCLSSKCPSASASLEEQVYADEIRDALVHDLEHEFHLLLDDDSETQVASEIARLHTACVKGDLDYVLALQQRLFKFSTSESKPLESPLEILEAHSQDASDAELLDNYTDRTDYAETENVRDQL</sequence>
<organism evidence="12 14">
    <name type="scientific">Babesia duncani</name>
    <dbReference type="NCBI Taxonomy" id="323732"/>
    <lineage>
        <taxon>Eukaryota</taxon>
        <taxon>Sar</taxon>
        <taxon>Alveolata</taxon>
        <taxon>Apicomplexa</taxon>
        <taxon>Aconoidasida</taxon>
        <taxon>Piroplasmida</taxon>
        <taxon>Babesiidae</taxon>
        <taxon>Babesia</taxon>
    </lineage>
</organism>
<keyword evidence="7 11" id="KW-0812">Transmembrane</keyword>
<name>A0AAD9PH24_9APIC</name>
<evidence type="ECO:0000313" key="14">
    <source>
        <dbReference type="Proteomes" id="UP001214638"/>
    </source>
</evidence>
<comment type="caution">
    <text evidence="12">The sequence shown here is derived from an EMBL/GenBank/DDBJ whole genome shotgun (WGS) entry which is preliminary data.</text>
</comment>
<keyword evidence="6" id="KW-0698">rRNA processing</keyword>
<keyword evidence="14" id="KW-1185">Reference proteome</keyword>
<feature type="transmembrane region" description="Helical" evidence="11">
    <location>
        <begin position="124"/>
        <end position="145"/>
    </location>
</feature>
<dbReference type="KEGG" id="bdw:94335280"/>
<evidence type="ECO:0000256" key="8">
    <source>
        <dbReference type="ARBA" id="ARBA00022824"/>
    </source>
</evidence>
<evidence type="ECO:0000256" key="2">
    <source>
        <dbReference type="ARBA" id="ARBA00004687"/>
    </source>
</evidence>
<dbReference type="RefSeq" id="XP_067804820.1">
    <property type="nucleotide sequence ID" value="XM_067946029.1"/>
</dbReference>
<dbReference type="GO" id="GO:0016255">
    <property type="term" value="P:attachment of GPI anchor to protein"/>
    <property type="evidence" value="ECO:0007669"/>
    <property type="project" value="InterPro"/>
</dbReference>
<feature type="transmembrane region" description="Helical" evidence="11">
    <location>
        <begin position="229"/>
        <end position="254"/>
    </location>
</feature>
<dbReference type="GeneID" id="94335280"/>
<evidence type="ECO:0000256" key="7">
    <source>
        <dbReference type="ARBA" id="ARBA00022692"/>
    </source>
</evidence>
<feature type="transmembrane region" description="Helical" evidence="11">
    <location>
        <begin position="81"/>
        <end position="104"/>
    </location>
</feature>
<feature type="transmembrane region" description="Helical" evidence="11">
    <location>
        <begin position="358"/>
        <end position="380"/>
    </location>
</feature>
<dbReference type="EMBL" id="JALLKP010000092">
    <property type="protein sequence ID" value="KAK2194535.1"/>
    <property type="molecule type" value="Genomic_DNA"/>
</dbReference>
<proteinExistence type="inferred from homology"/>
<evidence type="ECO:0000256" key="11">
    <source>
        <dbReference type="SAM" id="Phobius"/>
    </source>
</evidence>
<dbReference type="Proteomes" id="UP001214638">
    <property type="component" value="Unassembled WGS sequence"/>
</dbReference>
<reference evidence="12" key="1">
    <citation type="journal article" date="2023" name="Nat. Microbiol.">
        <title>Babesia duncani multi-omics identifies virulence factors and drug targets.</title>
        <authorList>
            <person name="Singh P."/>
            <person name="Lonardi S."/>
            <person name="Liang Q."/>
            <person name="Vydyam P."/>
            <person name="Khabirova E."/>
            <person name="Fang T."/>
            <person name="Gihaz S."/>
            <person name="Thekkiniath J."/>
            <person name="Munshi M."/>
            <person name="Abel S."/>
            <person name="Ciampossin L."/>
            <person name="Batugedara G."/>
            <person name="Gupta M."/>
            <person name="Lu X.M."/>
            <person name="Lenz T."/>
            <person name="Chakravarty S."/>
            <person name="Cornillot E."/>
            <person name="Hu Y."/>
            <person name="Ma W."/>
            <person name="Gonzalez L.M."/>
            <person name="Sanchez S."/>
            <person name="Estrada K."/>
            <person name="Sanchez-Flores A."/>
            <person name="Montero E."/>
            <person name="Harb O.S."/>
            <person name="Le Roch K.G."/>
            <person name="Mamoun C.B."/>
        </authorList>
    </citation>
    <scope>NUCLEOTIDE SEQUENCE</scope>
    <source>
        <strain evidence="12">WA1</strain>
    </source>
</reference>
<comment type="subcellular location">
    <subcellularLocation>
        <location evidence="1">Endoplasmic reticulum membrane</location>
        <topology evidence="1">Multi-pass membrane protein</topology>
    </subcellularLocation>
</comment>
<evidence type="ECO:0000256" key="9">
    <source>
        <dbReference type="ARBA" id="ARBA00022989"/>
    </source>
</evidence>
<feature type="transmembrane region" description="Helical" evidence="11">
    <location>
        <begin position="180"/>
        <end position="208"/>
    </location>
</feature>
<feature type="transmembrane region" description="Helical" evidence="11">
    <location>
        <begin position="12"/>
        <end position="33"/>
    </location>
</feature>
<dbReference type="AlphaFoldDB" id="A0AAD9PH24"/>
<feature type="transmembrane region" description="Helical" evidence="11">
    <location>
        <begin position="289"/>
        <end position="312"/>
    </location>
</feature>
<comment type="pathway">
    <text evidence="2">Glycolipid biosynthesis; glycosylphosphatidylinositol-anchor biosynthesis.</text>
</comment>
<dbReference type="PANTHER" id="PTHR13121:SF0">
    <property type="entry name" value="PHOSPHATIDYLINOSITOL GLYCAN ANCHOR BIOSYNTHESIS CLASS U PROTEIN"/>
    <property type="match status" value="1"/>
</dbReference>
<gene>
    <name evidence="13" type="ORF">BdWA1_000982</name>
    <name evidence="12" type="ORF">BdWA1_003999</name>
</gene>
<evidence type="ECO:0000313" key="12">
    <source>
        <dbReference type="EMBL" id="KAK2194535.1"/>
    </source>
</evidence>
<evidence type="ECO:0000256" key="3">
    <source>
        <dbReference type="ARBA" id="ARBA00006524"/>
    </source>
</evidence>
<dbReference type="GO" id="GO:0042765">
    <property type="term" value="C:GPI-anchor transamidase complex"/>
    <property type="evidence" value="ECO:0007669"/>
    <property type="project" value="InterPro"/>
</dbReference>
<evidence type="ECO:0000256" key="5">
    <source>
        <dbReference type="ARBA" id="ARBA00022502"/>
    </source>
</evidence>
<feature type="transmembrane region" description="Helical" evidence="11">
    <location>
        <begin position="333"/>
        <end position="352"/>
    </location>
</feature>
<dbReference type="InterPro" id="IPR009600">
    <property type="entry name" value="PIG-U"/>
</dbReference>